<evidence type="ECO:0000259" key="1">
    <source>
        <dbReference type="PROSITE" id="PS50943"/>
    </source>
</evidence>
<dbReference type="Gene3D" id="1.10.260.40">
    <property type="entry name" value="lambda repressor-like DNA-binding domains"/>
    <property type="match status" value="1"/>
</dbReference>
<protein>
    <recommendedName>
        <fullName evidence="1">HTH cro/C1-type domain-containing protein</fullName>
    </recommendedName>
</protein>
<proteinExistence type="predicted"/>
<dbReference type="Pfam" id="PF13443">
    <property type="entry name" value="HTH_26"/>
    <property type="match status" value="1"/>
</dbReference>
<dbReference type="RefSeq" id="WP_148073094.1">
    <property type="nucleotide sequence ID" value="NZ_CP042913.1"/>
</dbReference>
<dbReference type="GO" id="GO:0003677">
    <property type="term" value="F:DNA binding"/>
    <property type="evidence" value="ECO:0007669"/>
    <property type="project" value="InterPro"/>
</dbReference>
<dbReference type="OrthoDB" id="286741at2"/>
<evidence type="ECO:0000313" key="2">
    <source>
        <dbReference type="EMBL" id="QEG34444.1"/>
    </source>
</evidence>
<gene>
    <name evidence="2" type="ORF">Pr1d_17230</name>
</gene>
<keyword evidence="3" id="KW-1185">Reference proteome</keyword>
<dbReference type="EMBL" id="CP042913">
    <property type="protein sequence ID" value="QEG34444.1"/>
    <property type="molecule type" value="Genomic_DNA"/>
</dbReference>
<organism evidence="2 3">
    <name type="scientific">Bythopirellula goksoeyrii</name>
    <dbReference type="NCBI Taxonomy" id="1400387"/>
    <lineage>
        <taxon>Bacteria</taxon>
        <taxon>Pseudomonadati</taxon>
        <taxon>Planctomycetota</taxon>
        <taxon>Planctomycetia</taxon>
        <taxon>Pirellulales</taxon>
        <taxon>Lacipirellulaceae</taxon>
        <taxon>Bythopirellula</taxon>
    </lineage>
</organism>
<sequence>MLDYAPPIGNNPIMARKRTVKSTKVSEQLREAIRNADCSRYRISKETGIDQSMLTKFLQGERGLAISTIDTLAEFLNLELTHKKG</sequence>
<dbReference type="PROSITE" id="PS50943">
    <property type="entry name" value="HTH_CROC1"/>
    <property type="match status" value="1"/>
</dbReference>
<name>A0A5B9Q5V2_9BACT</name>
<feature type="domain" description="HTH cro/C1-type" evidence="1">
    <location>
        <begin position="29"/>
        <end position="83"/>
    </location>
</feature>
<accession>A0A5B9Q5V2</accession>
<dbReference type="SMART" id="SM00530">
    <property type="entry name" value="HTH_XRE"/>
    <property type="match status" value="1"/>
</dbReference>
<dbReference type="Proteomes" id="UP000323917">
    <property type="component" value="Chromosome"/>
</dbReference>
<dbReference type="SUPFAM" id="SSF47413">
    <property type="entry name" value="lambda repressor-like DNA-binding domains"/>
    <property type="match status" value="1"/>
</dbReference>
<dbReference type="KEGG" id="bgok:Pr1d_17230"/>
<dbReference type="AlphaFoldDB" id="A0A5B9Q5V2"/>
<dbReference type="CDD" id="cd00093">
    <property type="entry name" value="HTH_XRE"/>
    <property type="match status" value="1"/>
</dbReference>
<dbReference type="InterPro" id="IPR001387">
    <property type="entry name" value="Cro/C1-type_HTH"/>
</dbReference>
<reference evidence="2 3" key="1">
    <citation type="submission" date="2019-08" db="EMBL/GenBank/DDBJ databases">
        <title>Deep-cultivation of Planctomycetes and their phenomic and genomic characterization uncovers novel biology.</title>
        <authorList>
            <person name="Wiegand S."/>
            <person name="Jogler M."/>
            <person name="Boedeker C."/>
            <person name="Pinto D."/>
            <person name="Vollmers J."/>
            <person name="Rivas-Marin E."/>
            <person name="Kohn T."/>
            <person name="Peeters S.H."/>
            <person name="Heuer A."/>
            <person name="Rast P."/>
            <person name="Oberbeckmann S."/>
            <person name="Bunk B."/>
            <person name="Jeske O."/>
            <person name="Meyerdierks A."/>
            <person name="Storesund J.E."/>
            <person name="Kallscheuer N."/>
            <person name="Luecker S."/>
            <person name="Lage O.M."/>
            <person name="Pohl T."/>
            <person name="Merkel B.J."/>
            <person name="Hornburger P."/>
            <person name="Mueller R.-W."/>
            <person name="Bruemmer F."/>
            <person name="Labrenz M."/>
            <person name="Spormann A.M."/>
            <person name="Op den Camp H."/>
            <person name="Overmann J."/>
            <person name="Amann R."/>
            <person name="Jetten M.S.M."/>
            <person name="Mascher T."/>
            <person name="Medema M.H."/>
            <person name="Devos D.P."/>
            <person name="Kaster A.-K."/>
            <person name="Ovreas L."/>
            <person name="Rohde M."/>
            <person name="Galperin M.Y."/>
            <person name="Jogler C."/>
        </authorList>
    </citation>
    <scope>NUCLEOTIDE SEQUENCE [LARGE SCALE GENOMIC DNA]</scope>
    <source>
        <strain evidence="2 3">Pr1d</strain>
    </source>
</reference>
<dbReference type="InterPro" id="IPR010982">
    <property type="entry name" value="Lambda_DNA-bd_dom_sf"/>
</dbReference>
<evidence type="ECO:0000313" key="3">
    <source>
        <dbReference type="Proteomes" id="UP000323917"/>
    </source>
</evidence>